<keyword evidence="1 4" id="KW-0489">Methyltransferase</keyword>
<keyword evidence="3" id="KW-0949">S-adenosyl-L-methionine</keyword>
<dbReference type="KEGG" id="goy:GLS_c06310"/>
<dbReference type="Proteomes" id="UP000031656">
    <property type="component" value="Chromosome"/>
</dbReference>
<dbReference type="CDD" id="cd02440">
    <property type="entry name" value="AdoMet_MTases"/>
    <property type="match status" value="1"/>
</dbReference>
<name>A0A067Z4M1_GLUOY</name>
<evidence type="ECO:0000256" key="3">
    <source>
        <dbReference type="ARBA" id="ARBA00022691"/>
    </source>
</evidence>
<gene>
    <name evidence="4" type="ORF">GLS_c06310</name>
</gene>
<evidence type="ECO:0000256" key="1">
    <source>
        <dbReference type="ARBA" id="ARBA00022603"/>
    </source>
</evidence>
<dbReference type="GO" id="GO:0032259">
    <property type="term" value="P:methylation"/>
    <property type="evidence" value="ECO:0007669"/>
    <property type="project" value="UniProtKB-KW"/>
</dbReference>
<dbReference type="PANTHER" id="PTHR43167:SF1">
    <property type="entry name" value="PUTATIVE (AFU_ORTHOLOGUE AFUA_6G01830)-RELATED"/>
    <property type="match status" value="1"/>
</dbReference>
<dbReference type="InterPro" id="IPR002935">
    <property type="entry name" value="SAM_O-MeTrfase"/>
</dbReference>
<dbReference type="Gene3D" id="3.40.50.150">
    <property type="entry name" value="Vaccinia Virus protein VP39"/>
    <property type="match status" value="1"/>
</dbReference>
<dbReference type="SUPFAM" id="SSF53335">
    <property type="entry name" value="S-adenosyl-L-methionine-dependent methyltransferases"/>
    <property type="match status" value="1"/>
</dbReference>
<reference evidence="4 5" key="1">
    <citation type="journal article" date="2015" name="Appl. Microbiol. Biotechnol.">
        <title>The consequence of an additional NADH dehydrogenase paralog on the growth of Gluconobacter oxydans DSM3504.</title>
        <authorList>
            <person name="Kostner D."/>
            <person name="Luchterhand B."/>
            <person name="Junker A."/>
            <person name="Volland S."/>
            <person name="Daniel R."/>
            <person name="Buchs J."/>
            <person name="Liebl W."/>
            <person name="Ehrenreich A."/>
        </authorList>
    </citation>
    <scope>NUCLEOTIDE SEQUENCE [LARGE SCALE GENOMIC DNA]</scope>
    <source>
        <strain evidence="4">DSM 3504</strain>
    </source>
</reference>
<evidence type="ECO:0000256" key="2">
    <source>
        <dbReference type="ARBA" id="ARBA00022679"/>
    </source>
</evidence>
<sequence length="201" mass="22420">MDDRVAQVLELYHERLQAEREERNAGIHRPNSERFLAVGRRTGQLISILARVLDKPTILELGTSYGYSTIWLAEAARTAGGRLVTMELEPHKIAYARDMAERAGLADYVDFRHGDALDLIGRMDDGIDFVLMDLWKDLYVPCLEAVLPKLNPGAIIVADNMRVPGGEDARKYQQAVRAIPHMLSVPLPVGTGLEVSRYLPA</sequence>
<dbReference type="Pfam" id="PF01596">
    <property type="entry name" value="Methyltransf_3"/>
    <property type="match status" value="1"/>
</dbReference>
<keyword evidence="2 4" id="KW-0808">Transferase</keyword>
<proteinExistence type="predicted"/>
<dbReference type="PANTHER" id="PTHR43167">
    <property type="entry name" value="PUTATIVE (AFU_ORTHOLOGUE AFUA_6G01830)-RELATED"/>
    <property type="match status" value="1"/>
</dbReference>
<dbReference type="RefSeq" id="WP_041111112.1">
    <property type="nucleotide sequence ID" value="NZ_CP004373.1"/>
</dbReference>
<dbReference type="GO" id="GO:0016206">
    <property type="term" value="F:catechol O-methyltransferase activity"/>
    <property type="evidence" value="ECO:0007669"/>
    <property type="project" value="UniProtKB-EC"/>
</dbReference>
<dbReference type="AlphaFoldDB" id="A0A067Z4M1"/>
<dbReference type="GeneID" id="56904860"/>
<evidence type="ECO:0000313" key="5">
    <source>
        <dbReference type="Proteomes" id="UP000031656"/>
    </source>
</evidence>
<dbReference type="InterPro" id="IPR029063">
    <property type="entry name" value="SAM-dependent_MTases_sf"/>
</dbReference>
<dbReference type="EMBL" id="CP004373">
    <property type="protein sequence ID" value="AHK70545.1"/>
    <property type="molecule type" value="Genomic_DNA"/>
</dbReference>
<dbReference type="EC" id="2.1.1.6" evidence="4"/>
<organism evidence="4 5">
    <name type="scientific">Gluconobacter oxydans DSM 3504</name>
    <dbReference type="NCBI Taxonomy" id="1288313"/>
    <lineage>
        <taxon>Bacteria</taxon>
        <taxon>Pseudomonadati</taxon>
        <taxon>Pseudomonadota</taxon>
        <taxon>Alphaproteobacteria</taxon>
        <taxon>Acetobacterales</taxon>
        <taxon>Acetobacteraceae</taxon>
        <taxon>Gluconobacter</taxon>
    </lineage>
</organism>
<protein>
    <submittedName>
        <fullName evidence="4">Putative O-methyltransferase</fullName>
        <ecNumber evidence="4">2.1.1.6</ecNumber>
    </submittedName>
</protein>
<accession>A0A067Z4M1</accession>
<evidence type="ECO:0000313" key="4">
    <source>
        <dbReference type="EMBL" id="AHK70545.1"/>
    </source>
</evidence>
<dbReference type="HOGENOM" id="CLU_067676_4_1_5"/>
<dbReference type="PROSITE" id="PS51682">
    <property type="entry name" value="SAM_OMT_I"/>
    <property type="match status" value="1"/>
</dbReference>